<comment type="caution">
    <text evidence="1">The sequence shown here is derived from an EMBL/GenBank/DDBJ whole genome shotgun (WGS) entry which is preliminary data.</text>
</comment>
<sequence>MLVDVLLKRKYMMNIAVQKLAHAVFAVNLAITFTKRQVQLFFQKKVLRGIQRTWGSMPLV</sequence>
<reference evidence="1 2" key="1">
    <citation type="submission" date="2020-08" db="EMBL/GenBank/DDBJ databases">
        <title>Genomic Encyclopedia of Type Strains, Phase III (KMG-III): the genomes of soil and plant-associated and newly described type strains.</title>
        <authorList>
            <person name="Whitman W."/>
        </authorList>
    </citation>
    <scope>NUCLEOTIDE SEQUENCE [LARGE SCALE GENOMIC DNA]</scope>
    <source>
        <strain evidence="1 2">CECT 8234</strain>
    </source>
</reference>
<dbReference type="RefSeq" id="WP_183563086.1">
    <property type="nucleotide sequence ID" value="NZ_CBCSLB010000006.1"/>
</dbReference>
<proteinExistence type="predicted"/>
<dbReference type="Proteomes" id="UP000518605">
    <property type="component" value="Unassembled WGS sequence"/>
</dbReference>
<keyword evidence="2" id="KW-1185">Reference proteome</keyword>
<organism evidence="1 2">
    <name type="scientific">Paenibacillus endophyticus</name>
    <dbReference type="NCBI Taxonomy" id="1294268"/>
    <lineage>
        <taxon>Bacteria</taxon>
        <taxon>Bacillati</taxon>
        <taxon>Bacillota</taxon>
        <taxon>Bacilli</taxon>
        <taxon>Bacillales</taxon>
        <taxon>Paenibacillaceae</taxon>
        <taxon>Paenibacillus</taxon>
    </lineage>
</organism>
<evidence type="ECO:0000313" key="2">
    <source>
        <dbReference type="Proteomes" id="UP000518605"/>
    </source>
</evidence>
<accession>A0A7W5GAI1</accession>
<protein>
    <submittedName>
        <fullName evidence="1">Uncharacterized protein</fullName>
    </submittedName>
</protein>
<gene>
    <name evidence="1" type="ORF">FHS16_002843</name>
</gene>
<dbReference type="EMBL" id="JACHXW010000007">
    <property type="protein sequence ID" value="MBB3152786.1"/>
    <property type="molecule type" value="Genomic_DNA"/>
</dbReference>
<evidence type="ECO:0000313" key="1">
    <source>
        <dbReference type="EMBL" id="MBB3152786.1"/>
    </source>
</evidence>
<dbReference type="AlphaFoldDB" id="A0A7W5GAI1"/>
<name>A0A7W5GAI1_9BACL</name>